<dbReference type="InterPro" id="IPR006665">
    <property type="entry name" value="OmpA-like"/>
</dbReference>
<sequence length="242" mass="25794">MSRSIRHRLTGLAALASVQALLLGGTALAQGRVQIFEEPPPLALLRGIMVPESQPGASRRIVITQPDRPAPMATQAMAMEPEAAPAPASAPAMASPAPHRPRWQPAAEAGPVLASTRPVEPPPASEPAAAPAAGSIGFRINFALNSDVVPQSAFPFVERIGELLRDQPQVKLRVEGHTDALGPEEYNLLLSQRRAVAVAQWLVDRQGIDPARLVVLGRGEEAPLVGNGFDPRNRRVQFARVE</sequence>
<evidence type="ECO:0000256" key="4">
    <source>
        <dbReference type="PROSITE-ProRule" id="PRU00473"/>
    </source>
</evidence>
<proteinExistence type="predicted"/>
<dbReference type="PROSITE" id="PS01068">
    <property type="entry name" value="OMPA_1"/>
    <property type="match status" value="1"/>
</dbReference>
<dbReference type="CDD" id="cd07185">
    <property type="entry name" value="OmpA_C-like"/>
    <property type="match status" value="1"/>
</dbReference>
<evidence type="ECO:0000313" key="8">
    <source>
        <dbReference type="Proteomes" id="UP001529369"/>
    </source>
</evidence>
<dbReference type="PANTHER" id="PTHR30329">
    <property type="entry name" value="STATOR ELEMENT OF FLAGELLAR MOTOR COMPLEX"/>
    <property type="match status" value="1"/>
</dbReference>
<evidence type="ECO:0000256" key="2">
    <source>
        <dbReference type="ARBA" id="ARBA00023136"/>
    </source>
</evidence>
<name>A0ABT8AFF3_9PROT</name>
<feature type="region of interest" description="Disordered" evidence="5">
    <location>
        <begin position="82"/>
        <end position="104"/>
    </location>
</feature>
<accession>A0ABT8AFF3</accession>
<dbReference type="EMBL" id="JAUFPN010000280">
    <property type="protein sequence ID" value="MDN3568524.1"/>
    <property type="molecule type" value="Genomic_DNA"/>
</dbReference>
<dbReference type="InterPro" id="IPR006690">
    <property type="entry name" value="OMPA-like_CS"/>
</dbReference>
<keyword evidence="3" id="KW-0998">Cell outer membrane</keyword>
<gene>
    <name evidence="7" type="ORF">QWZ14_29455</name>
</gene>
<evidence type="ECO:0000256" key="1">
    <source>
        <dbReference type="ARBA" id="ARBA00004442"/>
    </source>
</evidence>
<comment type="caution">
    <text evidence="7">The sequence shown here is derived from an EMBL/GenBank/DDBJ whole genome shotgun (WGS) entry which is preliminary data.</text>
</comment>
<dbReference type="PROSITE" id="PS51123">
    <property type="entry name" value="OMPA_2"/>
    <property type="match status" value="1"/>
</dbReference>
<feature type="compositionally biased region" description="Low complexity" evidence="5">
    <location>
        <begin position="82"/>
        <end position="97"/>
    </location>
</feature>
<keyword evidence="2 4" id="KW-0472">Membrane</keyword>
<dbReference type="Gene3D" id="3.30.1330.60">
    <property type="entry name" value="OmpA-like domain"/>
    <property type="match status" value="1"/>
</dbReference>
<evidence type="ECO:0000256" key="5">
    <source>
        <dbReference type="SAM" id="MobiDB-lite"/>
    </source>
</evidence>
<dbReference type="InterPro" id="IPR050330">
    <property type="entry name" value="Bact_OuterMem_StrucFunc"/>
</dbReference>
<feature type="domain" description="OmpA-like" evidence="6">
    <location>
        <begin position="129"/>
        <end position="242"/>
    </location>
</feature>
<dbReference type="PRINTS" id="PR01021">
    <property type="entry name" value="OMPADOMAIN"/>
</dbReference>
<reference evidence="8" key="1">
    <citation type="journal article" date="2019" name="Int. J. Syst. Evol. Microbiol.">
        <title>The Global Catalogue of Microorganisms (GCM) 10K type strain sequencing project: providing services to taxonomists for standard genome sequencing and annotation.</title>
        <authorList>
            <consortium name="The Broad Institute Genomics Platform"/>
            <consortium name="The Broad Institute Genome Sequencing Center for Infectious Disease"/>
            <person name="Wu L."/>
            <person name="Ma J."/>
        </authorList>
    </citation>
    <scope>NUCLEOTIDE SEQUENCE [LARGE SCALE GENOMIC DNA]</scope>
    <source>
        <strain evidence="8">CECT 7131</strain>
    </source>
</reference>
<dbReference type="SUPFAM" id="SSF103088">
    <property type="entry name" value="OmpA-like"/>
    <property type="match status" value="1"/>
</dbReference>
<evidence type="ECO:0000313" key="7">
    <source>
        <dbReference type="EMBL" id="MDN3568524.1"/>
    </source>
</evidence>
<keyword evidence="8" id="KW-1185">Reference proteome</keyword>
<evidence type="ECO:0000259" key="6">
    <source>
        <dbReference type="PROSITE" id="PS51123"/>
    </source>
</evidence>
<protein>
    <submittedName>
        <fullName evidence="7">OmpA family protein</fullName>
    </submittedName>
</protein>
<dbReference type="InterPro" id="IPR006664">
    <property type="entry name" value="OMP_bac"/>
</dbReference>
<evidence type="ECO:0000256" key="3">
    <source>
        <dbReference type="ARBA" id="ARBA00023237"/>
    </source>
</evidence>
<dbReference type="PANTHER" id="PTHR30329:SF21">
    <property type="entry name" value="LIPOPROTEIN YIAD-RELATED"/>
    <property type="match status" value="1"/>
</dbReference>
<organism evidence="7 8">
    <name type="scientific">Paeniroseomonas aquatica</name>
    <dbReference type="NCBI Taxonomy" id="373043"/>
    <lineage>
        <taxon>Bacteria</taxon>
        <taxon>Pseudomonadati</taxon>
        <taxon>Pseudomonadota</taxon>
        <taxon>Alphaproteobacteria</taxon>
        <taxon>Acetobacterales</taxon>
        <taxon>Acetobacteraceae</taxon>
        <taxon>Paeniroseomonas</taxon>
    </lineage>
</organism>
<comment type="subcellular location">
    <subcellularLocation>
        <location evidence="1">Cell outer membrane</location>
    </subcellularLocation>
</comment>
<dbReference type="InterPro" id="IPR036737">
    <property type="entry name" value="OmpA-like_sf"/>
</dbReference>
<dbReference type="Pfam" id="PF00691">
    <property type="entry name" value="OmpA"/>
    <property type="match status" value="1"/>
</dbReference>
<dbReference type="Proteomes" id="UP001529369">
    <property type="component" value="Unassembled WGS sequence"/>
</dbReference>
<dbReference type="RefSeq" id="WP_290320633.1">
    <property type="nucleotide sequence ID" value="NZ_JAUFPN010000280.1"/>
</dbReference>